<gene>
    <name evidence="5" type="ORF">E6H01_00670</name>
</gene>
<dbReference type="SUPFAM" id="SSF47336">
    <property type="entry name" value="ACP-like"/>
    <property type="match status" value="1"/>
</dbReference>
<name>A0A537LFL1_9BACT</name>
<comment type="caution">
    <text evidence="5">The sequence shown here is derived from an EMBL/GenBank/DDBJ whole genome shotgun (WGS) entry which is preliminary data.</text>
</comment>
<dbReference type="Pfam" id="PF00550">
    <property type="entry name" value="PP-binding"/>
    <property type="match status" value="1"/>
</dbReference>
<evidence type="ECO:0000256" key="1">
    <source>
        <dbReference type="ARBA" id="ARBA00022450"/>
    </source>
</evidence>
<dbReference type="InterPro" id="IPR009081">
    <property type="entry name" value="PP-bd_ACP"/>
</dbReference>
<keyword evidence="1" id="KW-0596">Phosphopantetheine</keyword>
<dbReference type="Gene3D" id="3.40.50.12780">
    <property type="entry name" value="N-terminal domain of ligase-like"/>
    <property type="match status" value="1"/>
</dbReference>
<evidence type="ECO:0000256" key="2">
    <source>
        <dbReference type="ARBA" id="ARBA00022553"/>
    </source>
</evidence>
<evidence type="ECO:0000256" key="3">
    <source>
        <dbReference type="SAM" id="MobiDB-lite"/>
    </source>
</evidence>
<feature type="region of interest" description="Disordered" evidence="3">
    <location>
        <begin position="195"/>
        <end position="217"/>
    </location>
</feature>
<dbReference type="PROSITE" id="PS50075">
    <property type="entry name" value="CARRIER"/>
    <property type="match status" value="1"/>
</dbReference>
<dbReference type="EMBL" id="VBAL01000009">
    <property type="protein sequence ID" value="TMJ06746.1"/>
    <property type="molecule type" value="Genomic_DNA"/>
</dbReference>
<evidence type="ECO:0000313" key="5">
    <source>
        <dbReference type="EMBL" id="TMJ06746.1"/>
    </source>
</evidence>
<evidence type="ECO:0000313" key="6">
    <source>
        <dbReference type="Proteomes" id="UP000319353"/>
    </source>
</evidence>
<feature type="compositionally biased region" description="Basic and acidic residues" evidence="3">
    <location>
        <begin position="195"/>
        <end position="210"/>
    </location>
</feature>
<proteinExistence type="predicted"/>
<feature type="domain" description="Carrier" evidence="4">
    <location>
        <begin position="216"/>
        <end position="291"/>
    </location>
</feature>
<dbReference type="InterPro" id="IPR036736">
    <property type="entry name" value="ACP-like_sf"/>
</dbReference>
<dbReference type="SUPFAM" id="SSF56801">
    <property type="entry name" value="Acetyl-CoA synthetase-like"/>
    <property type="match status" value="1"/>
</dbReference>
<dbReference type="PANTHER" id="PTHR44845:SF6">
    <property type="entry name" value="BETA-ALANINE-ACTIVATING ENZYME"/>
    <property type="match status" value="1"/>
</dbReference>
<dbReference type="AlphaFoldDB" id="A0A537LFL1"/>
<organism evidence="5 6">
    <name type="scientific">Candidatus Segetimicrobium genomatis</name>
    <dbReference type="NCBI Taxonomy" id="2569760"/>
    <lineage>
        <taxon>Bacteria</taxon>
        <taxon>Bacillati</taxon>
        <taxon>Candidatus Sysuimicrobiota</taxon>
        <taxon>Candidatus Sysuimicrobiia</taxon>
        <taxon>Candidatus Sysuimicrobiales</taxon>
        <taxon>Candidatus Segetimicrobiaceae</taxon>
        <taxon>Candidatus Segetimicrobium</taxon>
    </lineage>
</organism>
<sequence length="330" mass="35539">MPRSPTPRAFPSGSVNTGWTHIQCTPSQARLLLAEAPTRDALSTLRTVLVGGEALTADVVAALQEAPAADILNIYRPISTHACIRPATCRDIGPMAPWSSLVASITRSRSASIAWSREKSSTRSRTTPPCGKRWWWHGEETPGDLRLIAYVGGNWGPTPTSSTLRDFLARSLPAAMVPTSFVVLDVLPRTANGKVDRHALPSPDHVRSDRTGPVAAPRTPIGATLVEIWRRVLRVDHVGIEDSFLDLGGNTLSSIQVAFGIRSAFQIELPLEDTLTAPTLRALAGRVEQSLLEEAGDARLAPPLSGVGDVVRRQAVLEEEMRAADPNPVQ</sequence>
<protein>
    <recommendedName>
        <fullName evidence="4">Carrier domain-containing protein</fullName>
    </recommendedName>
</protein>
<evidence type="ECO:0000259" key="4">
    <source>
        <dbReference type="PROSITE" id="PS50075"/>
    </source>
</evidence>
<dbReference type="Proteomes" id="UP000319353">
    <property type="component" value="Unassembled WGS sequence"/>
</dbReference>
<keyword evidence="2" id="KW-0597">Phosphoprotein</keyword>
<dbReference type="InterPro" id="IPR042099">
    <property type="entry name" value="ANL_N_sf"/>
</dbReference>
<reference evidence="5 6" key="1">
    <citation type="journal article" date="2019" name="Nat. Microbiol.">
        <title>Mediterranean grassland soil C-N compound turnover is dependent on rainfall and depth, and is mediated by genomically divergent microorganisms.</title>
        <authorList>
            <person name="Diamond S."/>
            <person name="Andeer P.F."/>
            <person name="Li Z."/>
            <person name="Crits-Christoph A."/>
            <person name="Burstein D."/>
            <person name="Anantharaman K."/>
            <person name="Lane K.R."/>
            <person name="Thomas B.C."/>
            <person name="Pan C."/>
            <person name="Northen T.R."/>
            <person name="Banfield J.F."/>
        </authorList>
    </citation>
    <scope>NUCLEOTIDE SEQUENCE [LARGE SCALE GENOMIC DNA]</scope>
    <source>
        <strain evidence="5">NP_4</strain>
    </source>
</reference>
<accession>A0A537LFL1</accession>
<dbReference type="Gene3D" id="1.10.1200.10">
    <property type="entry name" value="ACP-like"/>
    <property type="match status" value="1"/>
</dbReference>
<dbReference type="PANTHER" id="PTHR44845">
    <property type="entry name" value="CARRIER DOMAIN-CONTAINING PROTEIN"/>
    <property type="match status" value="1"/>
</dbReference>
<dbReference type="Gene3D" id="3.30.300.30">
    <property type="match status" value="1"/>
</dbReference>
<dbReference type="InterPro" id="IPR045851">
    <property type="entry name" value="AMP-bd_C_sf"/>
</dbReference>